<sequence>MWSPRIRWRRAQRG</sequence>
<keyword evidence="1" id="KW-0378">Hydrolase</keyword>
<organism evidence="1">
    <name type="scientific">Rhizophora mucronata</name>
    <name type="common">Asiatic mangrove</name>
    <dbReference type="NCBI Taxonomy" id="61149"/>
    <lineage>
        <taxon>Eukaryota</taxon>
        <taxon>Viridiplantae</taxon>
        <taxon>Streptophyta</taxon>
        <taxon>Embryophyta</taxon>
        <taxon>Tracheophyta</taxon>
        <taxon>Spermatophyta</taxon>
        <taxon>Magnoliopsida</taxon>
        <taxon>eudicotyledons</taxon>
        <taxon>Gunneridae</taxon>
        <taxon>Pentapetalae</taxon>
        <taxon>rosids</taxon>
        <taxon>fabids</taxon>
        <taxon>Malpighiales</taxon>
        <taxon>Rhizophoraceae</taxon>
        <taxon>Rhizophora</taxon>
    </lineage>
</organism>
<evidence type="ECO:0000313" key="1">
    <source>
        <dbReference type="EMBL" id="MBW92754.1"/>
    </source>
</evidence>
<reference evidence="1" key="1">
    <citation type="submission" date="2018-02" db="EMBL/GenBank/DDBJ databases">
        <title>Rhizophora mucronata_Transcriptome.</title>
        <authorList>
            <person name="Meera S.P."/>
            <person name="Sreeshan A."/>
            <person name="Augustine A."/>
        </authorList>
    </citation>
    <scope>NUCLEOTIDE SEQUENCE</scope>
    <source>
        <tissue evidence="1">Leaf</tissue>
    </source>
</reference>
<keyword evidence="1" id="KW-0645">Protease</keyword>
<dbReference type="GO" id="GO:0006508">
    <property type="term" value="P:proteolysis"/>
    <property type="evidence" value="ECO:0007669"/>
    <property type="project" value="UniProtKB-KW"/>
</dbReference>
<accession>A0A2P2JGZ7</accession>
<protein>
    <submittedName>
        <fullName evidence="1">Protease Do-like 9</fullName>
    </submittedName>
</protein>
<dbReference type="GO" id="GO:0008233">
    <property type="term" value="F:peptidase activity"/>
    <property type="evidence" value="ECO:0007669"/>
    <property type="project" value="UniProtKB-KW"/>
</dbReference>
<dbReference type="EMBL" id="GGEC01012271">
    <property type="protein sequence ID" value="MBW92754.1"/>
    <property type="molecule type" value="Transcribed_RNA"/>
</dbReference>
<name>A0A2P2JGZ7_RHIMU</name>
<proteinExistence type="predicted"/>